<evidence type="ECO:0008006" key="3">
    <source>
        <dbReference type="Google" id="ProtNLM"/>
    </source>
</evidence>
<proteinExistence type="predicted"/>
<reference evidence="1 2" key="1">
    <citation type="submission" date="2013-05" db="EMBL/GenBank/DDBJ databases">
        <title>The Genome Sequence of Actinomyces europaeus ACS-120-V-COL10B.</title>
        <authorList>
            <consortium name="The Broad Institute Genomics Platform"/>
            <person name="Earl A."/>
            <person name="Ward D."/>
            <person name="Feldgarden M."/>
            <person name="Gevers D."/>
            <person name="Saerens B."/>
            <person name="Vaneechoutte M."/>
            <person name="Walker B."/>
            <person name="Young S."/>
            <person name="Zeng Q."/>
            <person name="Gargeya S."/>
            <person name="Fitzgerald M."/>
            <person name="Haas B."/>
            <person name="Abouelleil A."/>
            <person name="Allen A.W."/>
            <person name="Alvarado L."/>
            <person name="Arachchi H.M."/>
            <person name="Berlin A.M."/>
            <person name="Chapman S.B."/>
            <person name="Gainer-Dewar J."/>
            <person name="Goldberg J."/>
            <person name="Griggs A."/>
            <person name="Gujja S."/>
            <person name="Hansen M."/>
            <person name="Howarth C."/>
            <person name="Imamovic A."/>
            <person name="Ireland A."/>
            <person name="Larimer J."/>
            <person name="McCowan C."/>
            <person name="Murphy C."/>
            <person name="Pearson M."/>
            <person name="Poon T.W."/>
            <person name="Priest M."/>
            <person name="Roberts A."/>
            <person name="Saif S."/>
            <person name="Shea T."/>
            <person name="Sisk P."/>
            <person name="Sykes S."/>
            <person name="Wortman J."/>
            <person name="Nusbaum C."/>
            <person name="Birren B."/>
        </authorList>
    </citation>
    <scope>NUCLEOTIDE SEQUENCE [LARGE SCALE GENOMIC DNA]</scope>
    <source>
        <strain evidence="1 2">ACS-120-V-Col10b</strain>
    </source>
</reference>
<gene>
    <name evidence="1" type="ORF">HMPREF9238_00971</name>
</gene>
<protein>
    <recommendedName>
        <fullName evidence="3">DUF3800 domain-containing protein</fullName>
    </recommendedName>
</protein>
<accession>A0A9W5VWT8</accession>
<evidence type="ECO:0000313" key="2">
    <source>
        <dbReference type="Proteomes" id="UP000014387"/>
    </source>
</evidence>
<dbReference type="EMBL" id="AGWN01000001">
    <property type="protein sequence ID" value="EPD31204.1"/>
    <property type="molecule type" value="Genomic_DNA"/>
</dbReference>
<sequence>MAFYCNIKPVTVFIYADESGVFDQANNELFVFGGLVFLSRDERDRAARMYRSAERSLGAKAGRTARGELKATTLSNKDKGKMFRSLNSVHKFAAIVDQTRVHPEIYKHKKSKQRYLDFVFKIAVKRELEHLRDARVLATDYAGAIDVRMDEHTTATDGRYELREALEMELKIGTYNQDWDRFFPPVFPNLSDVRFCLRDSIQDPLIRAADIVANRVYYLARSNQCVTNNGKVSVHTFPRH</sequence>
<dbReference type="InterPro" id="IPR024524">
    <property type="entry name" value="DUF3800"/>
</dbReference>
<comment type="caution">
    <text evidence="1">The sequence shown here is derived from an EMBL/GenBank/DDBJ whole genome shotgun (WGS) entry which is preliminary data.</text>
</comment>
<evidence type="ECO:0000313" key="1">
    <source>
        <dbReference type="EMBL" id="EPD31204.1"/>
    </source>
</evidence>
<keyword evidence="2" id="KW-1185">Reference proteome</keyword>
<organism evidence="1 2">
    <name type="scientific">Gleimia europaea ACS-120-V-Col10b</name>
    <dbReference type="NCBI Taxonomy" id="883069"/>
    <lineage>
        <taxon>Bacteria</taxon>
        <taxon>Bacillati</taxon>
        <taxon>Actinomycetota</taxon>
        <taxon>Actinomycetes</taxon>
        <taxon>Actinomycetales</taxon>
        <taxon>Actinomycetaceae</taxon>
        <taxon>Gleimia</taxon>
    </lineage>
</organism>
<dbReference type="Pfam" id="PF12686">
    <property type="entry name" value="DUF3800"/>
    <property type="match status" value="1"/>
</dbReference>
<dbReference type="AlphaFoldDB" id="A0A9W5VWT8"/>
<name>A0A9W5VWT8_9ACTO</name>
<dbReference type="Proteomes" id="UP000014387">
    <property type="component" value="Unassembled WGS sequence"/>
</dbReference>